<accession>A0A445KG02</accession>
<gene>
    <name evidence="2" type="ORF">D0Y65_016092</name>
</gene>
<dbReference type="PANTHER" id="PTHR23354">
    <property type="entry name" value="NUCLEOLAR PROTEIN 7/ESTROGEN RECEPTOR COACTIVATOR-RELATED"/>
    <property type="match status" value="1"/>
</dbReference>
<dbReference type="SMR" id="A0A445KG02"/>
<dbReference type="EMBL" id="QZWG01000006">
    <property type="protein sequence ID" value="RZC09600.1"/>
    <property type="molecule type" value="Genomic_DNA"/>
</dbReference>
<feature type="domain" description="TLDc" evidence="1">
    <location>
        <begin position="4"/>
        <end position="50"/>
    </location>
</feature>
<dbReference type="InterPro" id="IPR006571">
    <property type="entry name" value="TLDc_dom"/>
</dbReference>
<evidence type="ECO:0000313" key="2">
    <source>
        <dbReference type="EMBL" id="RZC09600.1"/>
    </source>
</evidence>
<dbReference type="Pfam" id="PF07534">
    <property type="entry name" value="TLD"/>
    <property type="match status" value="1"/>
</dbReference>
<keyword evidence="3" id="KW-1185">Reference proteome</keyword>
<comment type="caution">
    <text evidence="2">The sequence shown here is derived from an EMBL/GenBank/DDBJ whole genome shotgun (WGS) entry which is preliminary data.</text>
</comment>
<dbReference type="Proteomes" id="UP000289340">
    <property type="component" value="Chromosome 6"/>
</dbReference>
<evidence type="ECO:0000313" key="3">
    <source>
        <dbReference type="Proteomes" id="UP000289340"/>
    </source>
</evidence>
<organism evidence="2 3">
    <name type="scientific">Glycine soja</name>
    <name type="common">Wild soybean</name>
    <dbReference type="NCBI Taxonomy" id="3848"/>
    <lineage>
        <taxon>Eukaryota</taxon>
        <taxon>Viridiplantae</taxon>
        <taxon>Streptophyta</taxon>
        <taxon>Embryophyta</taxon>
        <taxon>Tracheophyta</taxon>
        <taxon>Spermatophyta</taxon>
        <taxon>Magnoliopsida</taxon>
        <taxon>eudicotyledons</taxon>
        <taxon>Gunneridae</taxon>
        <taxon>Pentapetalae</taxon>
        <taxon>rosids</taxon>
        <taxon>fabids</taxon>
        <taxon>Fabales</taxon>
        <taxon>Fabaceae</taxon>
        <taxon>Papilionoideae</taxon>
        <taxon>50 kb inversion clade</taxon>
        <taxon>NPAAA clade</taxon>
        <taxon>indigoferoid/millettioid clade</taxon>
        <taxon>Phaseoleae</taxon>
        <taxon>Glycine</taxon>
        <taxon>Glycine subgen. Soja</taxon>
    </lineage>
</organism>
<proteinExistence type="predicted"/>
<evidence type="ECO:0000259" key="1">
    <source>
        <dbReference type="Pfam" id="PF07534"/>
    </source>
</evidence>
<dbReference type="PANTHER" id="PTHR23354:SF74">
    <property type="entry name" value="TLD-DOMAIN CONTAINING NUCLEOLAR PROTEIN"/>
    <property type="match status" value="1"/>
</dbReference>
<protein>
    <recommendedName>
        <fullName evidence="1">TLDc domain-containing protein</fullName>
    </recommendedName>
</protein>
<sequence>MCLNDLLALGGGGNYALCLEEDLLSGTSGPSDTFGNKCLAHSPEFELKNVKLTKLKQIIKWLSSTAGCSSILYIYFLH</sequence>
<name>A0A445KG02_GLYSO</name>
<reference evidence="2 3" key="1">
    <citation type="submission" date="2018-09" db="EMBL/GenBank/DDBJ databases">
        <title>A high-quality reference genome of wild soybean provides a powerful tool to mine soybean genomes.</title>
        <authorList>
            <person name="Xie M."/>
            <person name="Chung C.Y.L."/>
            <person name="Li M.-W."/>
            <person name="Wong F.-L."/>
            <person name="Chan T.-F."/>
            <person name="Lam H.-M."/>
        </authorList>
    </citation>
    <scope>NUCLEOTIDE SEQUENCE [LARGE SCALE GENOMIC DNA]</scope>
    <source>
        <strain evidence="3">cv. W05</strain>
        <tissue evidence="2">Hypocotyl of etiolated seedlings</tissue>
    </source>
</reference>
<dbReference type="AlphaFoldDB" id="A0A445KG02"/>